<name>A0A8K1G3J8_9PASS</name>
<protein>
    <submittedName>
        <fullName evidence="1">Uncharacterized protein</fullName>
    </submittedName>
</protein>
<comment type="caution">
    <text evidence="1">The sequence shown here is derived from an EMBL/GenBank/DDBJ whole genome shotgun (WGS) entry which is preliminary data.</text>
</comment>
<dbReference type="AlphaFoldDB" id="A0A8K1G3J8"/>
<gene>
    <name evidence="1" type="ORF">HGM15179_016037</name>
</gene>
<sequence>MEETHTEELQSMGWTDIGEVHGGLSLWEDPMLEQEKCEGRRSRIDFINLPQPYAHPYVPLKGGRGREVRRERQKSSDEVKGKLLAFHKPDQFVPTLMEFFTFLLSHPKSAFPTSQSLDLISGTSGKVPGYQEPVIIGQVKDRKAVMKLKGFAYGTRMVQEK</sequence>
<accession>A0A8K1G3J8</accession>
<reference evidence="1" key="1">
    <citation type="submission" date="2019-04" db="EMBL/GenBank/DDBJ databases">
        <title>Genome assembly of Zosterops borbonicus 15179.</title>
        <authorList>
            <person name="Leroy T."/>
            <person name="Anselmetti Y."/>
            <person name="Tilak M.-K."/>
            <person name="Nabholz B."/>
        </authorList>
    </citation>
    <scope>NUCLEOTIDE SEQUENCE</scope>
    <source>
        <strain evidence="1">HGM_15179</strain>
        <tissue evidence="1">Muscle</tissue>
    </source>
</reference>
<evidence type="ECO:0000313" key="1">
    <source>
        <dbReference type="EMBL" id="TRZ11067.1"/>
    </source>
</evidence>
<evidence type="ECO:0000313" key="2">
    <source>
        <dbReference type="Proteomes" id="UP000796761"/>
    </source>
</evidence>
<keyword evidence="2" id="KW-1185">Reference proteome</keyword>
<dbReference type="Proteomes" id="UP000796761">
    <property type="component" value="Unassembled WGS sequence"/>
</dbReference>
<proteinExistence type="predicted"/>
<organism evidence="1 2">
    <name type="scientific">Zosterops borbonicus</name>
    <dbReference type="NCBI Taxonomy" id="364589"/>
    <lineage>
        <taxon>Eukaryota</taxon>
        <taxon>Metazoa</taxon>
        <taxon>Chordata</taxon>
        <taxon>Craniata</taxon>
        <taxon>Vertebrata</taxon>
        <taxon>Euteleostomi</taxon>
        <taxon>Archelosauria</taxon>
        <taxon>Archosauria</taxon>
        <taxon>Dinosauria</taxon>
        <taxon>Saurischia</taxon>
        <taxon>Theropoda</taxon>
        <taxon>Coelurosauria</taxon>
        <taxon>Aves</taxon>
        <taxon>Neognathae</taxon>
        <taxon>Neoaves</taxon>
        <taxon>Telluraves</taxon>
        <taxon>Australaves</taxon>
        <taxon>Passeriformes</taxon>
        <taxon>Sylvioidea</taxon>
        <taxon>Zosteropidae</taxon>
        <taxon>Zosterops</taxon>
    </lineage>
</organism>
<dbReference type="EMBL" id="SWJQ01000764">
    <property type="protein sequence ID" value="TRZ11067.1"/>
    <property type="molecule type" value="Genomic_DNA"/>
</dbReference>